<reference evidence="1 2" key="1">
    <citation type="submission" date="2022-11" db="EMBL/GenBank/DDBJ databases">
        <title>Minimal conservation of predation-associated metabolite biosynthetic gene clusters underscores biosynthetic potential of Myxococcota including descriptions for ten novel species: Archangium lansinium sp. nov., Myxococcus landrumus sp. nov., Nannocystis bai.</title>
        <authorList>
            <person name="Ahearne A."/>
            <person name="Stevens C."/>
            <person name="Phillips K."/>
        </authorList>
    </citation>
    <scope>NUCLEOTIDE SEQUENCE [LARGE SCALE GENOMIC DNA]</scope>
    <source>
        <strain evidence="1 2">MIWBW</strain>
    </source>
</reference>
<keyword evidence="2" id="KW-1185">Reference proteome</keyword>
<evidence type="ECO:0000313" key="1">
    <source>
        <dbReference type="EMBL" id="MCY1081669.1"/>
    </source>
</evidence>
<dbReference type="EMBL" id="JAPNKA010000001">
    <property type="protein sequence ID" value="MCY1081669.1"/>
    <property type="molecule type" value="Genomic_DNA"/>
</dbReference>
<organism evidence="1 2">
    <name type="scientific">Archangium lansingense</name>
    <dbReference type="NCBI Taxonomy" id="2995310"/>
    <lineage>
        <taxon>Bacteria</taxon>
        <taxon>Pseudomonadati</taxon>
        <taxon>Myxococcota</taxon>
        <taxon>Myxococcia</taxon>
        <taxon>Myxococcales</taxon>
        <taxon>Cystobacterineae</taxon>
        <taxon>Archangiaceae</taxon>
        <taxon>Archangium</taxon>
    </lineage>
</organism>
<accession>A0ABT4ALE4</accession>
<name>A0ABT4ALE4_9BACT</name>
<comment type="caution">
    <text evidence="1">The sequence shown here is derived from an EMBL/GenBank/DDBJ whole genome shotgun (WGS) entry which is preliminary data.</text>
</comment>
<dbReference type="RefSeq" id="WP_267540258.1">
    <property type="nucleotide sequence ID" value="NZ_JAPNKA010000001.1"/>
</dbReference>
<gene>
    <name evidence="1" type="ORF">OV287_45190</name>
</gene>
<evidence type="ECO:0008006" key="3">
    <source>
        <dbReference type="Google" id="ProtNLM"/>
    </source>
</evidence>
<proteinExistence type="predicted"/>
<evidence type="ECO:0000313" key="2">
    <source>
        <dbReference type="Proteomes" id="UP001207654"/>
    </source>
</evidence>
<protein>
    <recommendedName>
        <fullName evidence="3">Lipoprotein</fullName>
    </recommendedName>
</protein>
<dbReference type="Proteomes" id="UP001207654">
    <property type="component" value="Unassembled WGS sequence"/>
</dbReference>
<sequence length="78" mass="8848">MLMLVPLLALGTGCPHAWGRGGTIDEALAKDMREYLSNQNCTLEDEEWQEQCGEDFWSRPGVAQRSCPLECWPPRQKP</sequence>